<dbReference type="PANTHER" id="PTHR47784">
    <property type="entry name" value="STEROL UPTAKE CONTROL PROTEIN 2"/>
    <property type="match status" value="1"/>
</dbReference>
<organism evidence="2 3">
    <name type="scientific">Diplodia seriata</name>
    <dbReference type="NCBI Taxonomy" id="420778"/>
    <lineage>
        <taxon>Eukaryota</taxon>
        <taxon>Fungi</taxon>
        <taxon>Dikarya</taxon>
        <taxon>Ascomycota</taxon>
        <taxon>Pezizomycotina</taxon>
        <taxon>Dothideomycetes</taxon>
        <taxon>Dothideomycetes incertae sedis</taxon>
        <taxon>Botryosphaeriales</taxon>
        <taxon>Botryosphaeriaceae</taxon>
        <taxon>Diplodia</taxon>
    </lineage>
</organism>
<gene>
    <name evidence="2" type="ORF">UCDDS831_g05757</name>
</gene>
<accession>A0A0G2G538</accession>
<evidence type="ECO:0000313" key="3">
    <source>
        <dbReference type="Proteomes" id="UP000034182"/>
    </source>
</evidence>
<name>A0A0G2G538_9PEZI</name>
<dbReference type="PANTHER" id="PTHR47784:SF5">
    <property type="entry name" value="STEROL UPTAKE CONTROL PROTEIN 2"/>
    <property type="match status" value="1"/>
</dbReference>
<evidence type="ECO:0000256" key="1">
    <source>
        <dbReference type="SAM" id="MobiDB-lite"/>
    </source>
</evidence>
<feature type="region of interest" description="Disordered" evidence="1">
    <location>
        <begin position="148"/>
        <end position="170"/>
    </location>
</feature>
<protein>
    <submittedName>
        <fullName evidence="2">Putative c6 transcription factor</fullName>
    </submittedName>
</protein>
<proteinExistence type="predicted"/>
<dbReference type="Proteomes" id="UP000034182">
    <property type="component" value="Unassembled WGS sequence"/>
</dbReference>
<feature type="compositionally biased region" description="Low complexity" evidence="1">
    <location>
        <begin position="160"/>
        <end position="170"/>
    </location>
</feature>
<dbReference type="EMBL" id="LAQI01000119">
    <property type="protein sequence ID" value="KKY18873.1"/>
    <property type="molecule type" value="Genomic_DNA"/>
</dbReference>
<sequence>MDTIIPTTIPTMTSQLQDDERYDNYNNRLLPDNMASTSDNMPGLDEPDLELNMADLELLHHFTVTTAYTLGATAELQTWWRIEVPHLAISHPFVMRALLSLSGIHLAHTLLSPSSSSSPSDDNDNNNNISLEQRRLQAAHHTARALYTDNSASDDDSDNGDNSGSDNSDPAVAAGIAELAALRRWFVALYEQR</sequence>
<dbReference type="GO" id="GO:0001228">
    <property type="term" value="F:DNA-binding transcription activator activity, RNA polymerase II-specific"/>
    <property type="evidence" value="ECO:0007669"/>
    <property type="project" value="TreeGrafter"/>
</dbReference>
<dbReference type="InterPro" id="IPR053157">
    <property type="entry name" value="Sterol_Uptake_Regulator"/>
</dbReference>
<dbReference type="AlphaFoldDB" id="A0A0G2G538"/>
<evidence type="ECO:0000313" key="2">
    <source>
        <dbReference type="EMBL" id="KKY18873.1"/>
    </source>
</evidence>
<reference evidence="2 3" key="2">
    <citation type="submission" date="2015-05" db="EMBL/GenBank/DDBJ databases">
        <title>Distinctive expansion of gene families associated with plant cell wall degradation and secondary metabolism in the genomes of grapevine trunk pathogens.</title>
        <authorList>
            <person name="Lawrence D.P."/>
            <person name="Travadon R."/>
            <person name="Rolshausen P.E."/>
            <person name="Baumgartner K."/>
        </authorList>
    </citation>
    <scope>NUCLEOTIDE SEQUENCE [LARGE SCALE GENOMIC DNA]</scope>
    <source>
        <strain evidence="2">DS831</strain>
    </source>
</reference>
<reference evidence="2 3" key="1">
    <citation type="submission" date="2015-03" db="EMBL/GenBank/DDBJ databases">
        <authorList>
            <person name="Morales-Cruz A."/>
            <person name="Amrine K.C."/>
            <person name="Cantu D."/>
        </authorList>
    </citation>
    <scope>NUCLEOTIDE SEQUENCE [LARGE SCALE GENOMIC DNA]</scope>
    <source>
        <strain evidence="2">DS831</strain>
    </source>
</reference>
<comment type="caution">
    <text evidence="2">The sequence shown here is derived from an EMBL/GenBank/DDBJ whole genome shotgun (WGS) entry which is preliminary data.</text>
</comment>